<dbReference type="InterPro" id="IPR007712">
    <property type="entry name" value="RelE/ParE_toxin"/>
</dbReference>
<proteinExistence type="predicted"/>
<accession>A0AAU7N104</accession>
<dbReference type="KEGG" id="fld:ABNE31_00220"/>
<name>A0AAU7N104_9FLAO</name>
<dbReference type="EMBL" id="CP157804">
    <property type="protein sequence ID" value="XBQ23357.1"/>
    <property type="molecule type" value="Genomic_DNA"/>
</dbReference>
<keyword evidence="1" id="KW-1277">Toxin-antitoxin system</keyword>
<protein>
    <submittedName>
        <fullName evidence="2">Type II toxin-antitoxin system RelE/ParE family toxin</fullName>
    </submittedName>
</protein>
<evidence type="ECO:0000256" key="1">
    <source>
        <dbReference type="ARBA" id="ARBA00022649"/>
    </source>
</evidence>
<dbReference type="InterPro" id="IPR035093">
    <property type="entry name" value="RelE/ParE_toxin_dom_sf"/>
</dbReference>
<gene>
    <name evidence="2" type="ORF">ABNE31_00220</name>
</gene>
<dbReference type="AlphaFoldDB" id="A0AAU7N104"/>
<sequence>MKVIWTHEAKKSFDGILDYLLNVWSQKEALAFVDLVEDTIAKIKEHPELFKISKYNHTSREAFITKHTTMFYRILEESIEIEYFWGNFQDPKKVEKFLK</sequence>
<evidence type="ECO:0000313" key="2">
    <source>
        <dbReference type="EMBL" id="XBQ23357.1"/>
    </source>
</evidence>
<reference evidence="2" key="1">
    <citation type="submission" date="2024-05" db="EMBL/GenBank/DDBJ databases">
        <title>Draft Genome Sequences of Flagellimonas sp. MMG031 and Marinobacter sp. MMG032 Isolated from the dinoflagellate Symbiodinium pilosum.</title>
        <authorList>
            <person name="Shikuma N.J."/>
            <person name="Farrell M.V."/>
        </authorList>
    </citation>
    <scope>NUCLEOTIDE SEQUENCE</scope>
    <source>
        <strain evidence="2">MMG031</strain>
    </source>
</reference>
<organism evidence="2">
    <name type="scientific">Flagellimonas sp. MMG031</name>
    <dbReference type="NCBI Taxonomy" id="3158549"/>
    <lineage>
        <taxon>Bacteria</taxon>
        <taxon>Pseudomonadati</taxon>
        <taxon>Bacteroidota</taxon>
        <taxon>Flavobacteriia</taxon>
        <taxon>Flavobacteriales</taxon>
        <taxon>Flavobacteriaceae</taxon>
        <taxon>Flagellimonas</taxon>
    </lineage>
</organism>
<dbReference type="Gene3D" id="3.30.2310.20">
    <property type="entry name" value="RelE-like"/>
    <property type="match status" value="1"/>
</dbReference>
<dbReference type="RefSeq" id="WP_349351942.1">
    <property type="nucleotide sequence ID" value="NZ_CP157804.1"/>
</dbReference>
<dbReference type="Pfam" id="PF05016">
    <property type="entry name" value="ParE_toxin"/>
    <property type="match status" value="1"/>
</dbReference>